<dbReference type="InterPro" id="IPR006119">
    <property type="entry name" value="Resolv_N"/>
</dbReference>
<dbReference type="FunFam" id="3.40.50.1390:FF:000002">
    <property type="entry name" value="ORF1 in transposon ISC1904"/>
    <property type="match status" value="1"/>
</dbReference>
<dbReference type="PANTHER" id="PTHR36172:SF1">
    <property type="entry name" value="RESOLVASE-RELATED"/>
    <property type="match status" value="1"/>
</dbReference>
<feature type="domain" description="Resolvase/invertase-type recombinase catalytic" evidence="1">
    <location>
        <begin position="50"/>
        <end position="189"/>
    </location>
</feature>
<dbReference type="PROSITE" id="PS51736">
    <property type="entry name" value="RECOMBINASES_3"/>
    <property type="match status" value="1"/>
</dbReference>
<dbReference type="SUPFAM" id="SSF53041">
    <property type="entry name" value="Resolvase-like"/>
    <property type="match status" value="1"/>
</dbReference>
<evidence type="ECO:0000259" key="1">
    <source>
        <dbReference type="PROSITE" id="PS51736"/>
    </source>
</evidence>
<gene>
    <name evidence="2" type="ORF">XD66_1316</name>
</gene>
<dbReference type="Pfam" id="PF00239">
    <property type="entry name" value="Resolvase"/>
    <property type="match status" value="1"/>
</dbReference>
<dbReference type="InterPro" id="IPR048046">
    <property type="entry name" value="Transpos_IS607"/>
</dbReference>
<dbReference type="Gene3D" id="3.40.50.1390">
    <property type="entry name" value="Resolvase, N-terminal catalytic domain"/>
    <property type="match status" value="1"/>
</dbReference>
<proteinExistence type="predicted"/>
<dbReference type="CDD" id="cd03769">
    <property type="entry name" value="SR_IS607_transposase_like"/>
    <property type="match status" value="1"/>
</dbReference>
<evidence type="ECO:0000313" key="2">
    <source>
        <dbReference type="EMBL" id="KUK35975.1"/>
    </source>
</evidence>
<dbReference type="PATRIC" id="fig|85874.4.peg.810"/>
<dbReference type="PANTHER" id="PTHR36172">
    <property type="match status" value="1"/>
</dbReference>
<comment type="caution">
    <text evidence="2">The sequence shown here is derived from an EMBL/GenBank/DDBJ whole genome shotgun (WGS) entry which is preliminary data.</text>
</comment>
<dbReference type="GO" id="GO:0000150">
    <property type="term" value="F:DNA strand exchange activity"/>
    <property type="evidence" value="ECO:0007669"/>
    <property type="project" value="InterPro"/>
</dbReference>
<organism evidence="2 3">
    <name type="scientific">Thermacetogenium phaeum</name>
    <dbReference type="NCBI Taxonomy" id="85874"/>
    <lineage>
        <taxon>Bacteria</taxon>
        <taxon>Bacillati</taxon>
        <taxon>Bacillota</taxon>
        <taxon>Clostridia</taxon>
        <taxon>Thermoanaerobacterales</taxon>
        <taxon>Thermoanaerobacteraceae</taxon>
        <taxon>Thermacetogenium</taxon>
    </lineage>
</organism>
<evidence type="ECO:0000313" key="3">
    <source>
        <dbReference type="Proteomes" id="UP000053326"/>
    </source>
</evidence>
<accession>A0A101FFC5</accession>
<reference evidence="3" key="1">
    <citation type="journal article" date="2015" name="MBio">
        <title>Genome-Resolved Metagenomic Analysis Reveals Roles for Candidate Phyla and Other Microbial Community Members in Biogeochemical Transformations in Oil Reservoirs.</title>
        <authorList>
            <person name="Hu P."/>
            <person name="Tom L."/>
            <person name="Singh A."/>
            <person name="Thomas B.C."/>
            <person name="Baker B.J."/>
            <person name="Piceno Y.M."/>
            <person name="Andersen G.L."/>
            <person name="Banfield J.F."/>
        </authorList>
    </citation>
    <scope>NUCLEOTIDE SEQUENCE [LARGE SCALE GENOMIC DNA]</scope>
</reference>
<dbReference type="GO" id="GO:0003677">
    <property type="term" value="F:DNA binding"/>
    <property type="evidence" value="ECO:0007669"/>
    <property type="project" value="InterPro"/>
</dbReference>
<dbReference type="NCBIfam" id="NF033518">
    <property type="entry name" value="transpos_IS607"/>
    <property type="match status" value="1"/>
</dbReference>
<dbReference type="Gene3D" id="1.10.287.2170">
    <property type="match status" value="1"/>
</dbReference>
<dbReference type="InterPro" id="IPR036162">
    <property type="entry name" value="Resolvase-like_N_sf"/>
</dbReference>
<name>A0A101FFC5_9THEO</name>
<dbReference type="Proteomes" id="UP000053326">
    <property type="component" value="Unassembled WGS sequence"/>
</dbReference>
<dbReference type="InterPro" id="IPR041718">
    <property type="entry name" value="IS607_transposase-like"/>
</dbReference>
<sequence>MKLSEWARKQGINYKTAWKWYKEGKLPVPAYQTPTGTILVKVGEEKEGGKTAIYARVSSADRKADLDRQVARLLEFANSRGLAVAKAVTEIGSGLNGNRRKLMRLLSDPEITTIIVEHRDRIARFGFEYIEAALMAQGRRIIVMEAGEVKGDLVQDMIEALTSFCARLYGRRSAKNRVKRAMEAIENAGE</sequence>
<dbReference type="EMBL" id="LGFO01000199">
    <property type="protein sequence ID" value="KUK35975.1"/>
    <property type="molecule type" value="Genomic_DNA"/>
</dbReference>
<dbReference type="SMART" id="SM00857">
    <property type="entry name" value="Resolvase"/>
    <property type="match status" value="1"/>
</dbReference>
<protein>
    <submittedName>
        <fullName evidence="2">Resolvase domain protein</fullName>
    </submittedName>
</protein>
<dbReference type="AlphaFoldDB" id="A0A101FFC5"/>
<dbReference type="InterPro" id="IPR051491">
    <property type="entry name" value="Recombinase/Transposase-rel"/>
</dbReference>